<keyword evidence="10" id="KW-1185">Reference proteome</keyword>
<dbReference type="RefSeq" id="WP_090654593.1">
    <property type="nucleotide sequence ID" value="NZ_CP015031.1"/>
</dbReference>
<dbReference type="Pfam" id="PF14743">
    <property type="entry name" value="DNA_ligase_OB_2"/>
    <property type="match status" value="1"/>
</dbReference>
<organism evidence="9 10">
    <name type="scientific">Basfia succiniciproducens</name>
    <dbReference type="NCBI Taxonomy" id="653940"/>
    <lineage>
        <taxon>Bacteria</taxon>
        <taxon>Pseudomonadati</taxon>
        <taxon>Pseudomonadota</taxon>
        <taxon>Gammaproteobacteria</taxon>
        <taxon>Pasteurellales</taxon>
        <taxon>Pasteurellaceae</taxon>
        <taxon>Basfia</taxon>
    </lineage>
</organism>
<keyword evidence="4" id="KW-0227">DNA damage</keyword>
<dbReference type="Gene3D" id="2.40.50.140">
    <property type="entry name" value="Nucleic acid-binding proteins"/>
    <property type="match status" value="1"/>
</dbReference>
<dbReference type="InterPro" id="IPR016059">
    <property type="entry name" value="DNA_ligase_ATP-dep_CS"/>
</dbReference>
<dbReference type="CDD" id="cd07896">
    <property type="entry name" value="Adenylation_kDNA_ligase_like"/>
    <property type="match status" value="1"/>
</dbReference>
<evidence type="ECO:0000256" key="3">
    <source>
        <dbReference type="ARBA" id="ARBA00022705"/>
    </source>
</evidence>
<dbReference type="Proteomes" id="UP000199588">
    <property type="component" value="Unassembled WGS sequence"/>
</dbReference>
<dbReference type="PROSITE" id="PS50160">
    <property type="entry name" value="DNA_LIGASE_A3"/>
    <property type="match status" value="1"/>
</dbReference>
<keyword evidence="2 9" id="KW-0436">Ligase</keyword>
<proteinExistence type="predicted"/>
<evidence type="ECO:0000313" key="10">
    <source>
        <dbReference type="Proteomes" id="UP000199588"/>
    </source>
</evidence>
<dbReference type="CDD" id="cd08041">
    <property type="entry name" value="OBF_kDNA_ligase_like"/>
    <property type="match status" value="1"/>
</dbReference>
<dbReference type="GO" id="GO:0016874">
    <property type="term" value="F:ligase activity"/>
    <property type="evidence" value="ECO:0007669"/>
    <property type="project" value="UniProtKB-KW"/>
</dbReference>
<comment type="catalytic activity">
    <reaction evidence="6">
        <text>ATP + (deoxyribonucleotide)n-3'-hydroxyl + 5'-phospho-(deoxyribonucleotide)m = (deoxyribonucleotide)n+m + AMP + diphosphate.</text>
        <dbReference type="EC" id="6.5.1.1"/>
    </reaction>
</comment>
<evidence type="ECO:0000259" key="8">
    <source>
        <dbReference type="PROSITE" id="PS50160"/>
    </source>
</evidence>
<dbReference type="PROSITE" id="PS00333">
    <property type="entry name" value="DNA_LIGASE_A2"/>
    <property type="match status" value="1"/>
</dbReference>
<dbReference type="InterPro" id="IPR012340">
    <property type="entry name" value="NA-bd_OB-fold"/>
</dbReference>
<dbReference type="SUPFAM" id="SSF50249">
    <property type="entry name" value="Nucleic acid-binding proteins"/>
    <property type="match status" value="1"/>
</dbReference>
<dbReference type="NCBIfam" id="NF006592">
    <property type="entry name" value="PRK09125.1"/>
    <property type="match status" value="1"/>
</dbReference>
<dbReference type="Gene3D" id="3.30.470.30">
    <property type="entry name" value="DNA ligase/mRNA capping enzyme"/>
    <property type="match status" value="1"/>
</dbReference>
<dbReference type="Pfam" id="PF01068">
    <property type="entry name" value="DNA_ligase_A_M"/>
    <property type="match status" value="1"/>
</dbReference>
<dbReference type="InterPro" id="IPR012310">
    <property type="entry name" value="DNA_ligase_ATP-dep_cent"/>
</dbReference>
<dbReference type="PANTHER" id="PTHR47810">
    <property type="entry name" value="DNA LIGASE"/>
    <property type="match status" value="1"/>
</dbReference>
<evidence type="ECO:0000256" key="4">
    <source>
        <dbReference type="ARBA" id="ARBA00022763"/>
    </source>
</evidence>
<reference evidence="9 10" key="1">
    <citation type="submission" date="2016-10" db="EMBL/GenBank/DDBJ databases">
        <authorList>
            <person name="Varghese N."/>
            <person name="Submissions S."/>
        </authorList>
    </citation>
    <scope>NUCLEOTIDE SEQUENCE [LARGE SCALE GENOMIC DNA]</scope>
    <source>
        <strain evidence="9 10">DSM 22022</strain>
    </source>
</reference>
<feature type="signal peptide" evidence="7">
    <location>
        <begin position="1"/>
        <end position="17"/>
    </location>
</feature>
<dbReference type="Gene3D" id="3.30.1490.70">
    <property type="match status" value="1"/>
</dbReference>
<gene>
    <name evidence="9" type="ORF">SAMN02910354_00847</name>
</gene>
<comment type="caution">
    <text evidence="9">The sequence shown here is derived from an EMBL/GenBank/DDBJ whole genome shotgun (WGS) entry which is preliminary data.</text>
</comment>
<evidence type="ECO:0000256" key="2">
    <source>
        <dbReference type="ARBA" id="ARBA00022598"/>
    </source>
</evidence>
<accession>A0A1G5BQ57</accession>
<comment type="cofactor">
    <cofactor evidence="1">
        <name>a divalent metal cation</name>
        <dbReference type="ChEBI" id="CHEBI:60240"/>
    </cofactor>
</comment>
<keyword evidence="3" id="KW-0235">DNA replication</keyword>
<evidence type="ECO:0000256" key="6">
    <source>
        <dbReference type="ARBA" id="ARBA00034003"/>
    </source>
</evidence>
<name>A0A1G5BQ57_9PAST</name>
<keyword evidence="5" id="KW-0234">DNA repair</keyword>
<sequence length="274" mass="31441">MKKRIMILLLSTLPVQAKEPALMLLENYKNQDITGWVMSEKLDGVRGYWDGKQLISRQGGILAAPDYFLENFPPFPIDGELFSQRDQFAEISSITRSQQDKGWHKLKLYVFDVPEAPGDLFTRLATLKNYLKTNRTSYIEIIEQIPIRDKNHVRQFLQQVETQKGEGVVLRNPNAPYENKRSTQILKLKSHLDEECTVIAHHKGKGQFANALGALTCKNQRGKFRIGSGFTLEDRVNPPAVGSVITYKYRGLTKTGKPRFATYWRKREDLQETP</sequence>
<evidence type="ECO:0000313" key="9">
    <source>
        <dbReference type="EMBL" id="SCX92281.1"/>
    </source>
</evidence>
<protein>
    <submittedName>
        <fullName evidence="9">DNA ligase-1</fullName>
    </submittedName>
</protein>
<dbReference type="EMBL" id="FMUQ01000005">
    <property type="protein sequence ID" value="SCX92281.1"/>
    <property type="molecule type" value="Genomic_DNA"/>
</dbReference>
<feature type="domain" description="ATP-dependent DNA ligase family profile" evidence="8">
    <location>
        <begin position="108"/>
        <end position="229"/>
    </location>
</feature>
<feature type="chain" id="PRO_5045272111" evidence="7">
    <location>
        <begin position="18"/>
        <end position="274"/>
    </location>
</feature>
<dbReference type="InterPro" id="IPR029319">
    <property type="entry name" value="DNA_ligase_OB"/>
</dbReference>
<dbReference type="InterPro" id="IPR050326">
    <property type="entry name" value="NAD_dep_DNA_ligaseB"/>
</dbReference>
<dbReference type="PANTHER" id="PTHR47810:SF1">
    <property type="entry name" value="DNA LIGASE B"/>
    <property type="match status" value="1"/>
</dbReference>
<evidence type="ECO:0000256" key="7">
    <source>
        <dbReference type="SAM" id="SignalP"/>
    </source>
</evidence>
<evidence type="ECO:0000256" key="5">
    <source>
        <dbReference type="ARBA" id="ARBA00023204"/>
    </source>
</evidence>
<keyword evidence="7" id="KW-0732">Signal</keyword>
<dbReference type="SUPFAM" id="SSF56091">
    <property type="entry name" value="DNA ligase/mRNA capping enzyme, catalytic domain"/>
    <property type="match status" value="1"/>
</dbReference>
<evidence type="ECO:0000256" key="1">
    <source>
        <dbReference type="ARBA" id="ARBA00001968"/>
    </source>
</evidence>